<sequence length="441" mass="49244">MKDPKAHPTKAFRAAILHSLANPTDVGLENSYQYFEDGMLLVADGHIVNVGHAEDILPMLDASIEVVELDGKLIMPGFIDTHIHYPQTGMIAAYGDQLIDWLNNYTFPEERRFEDDDYARDVAVHFLDELARNGTTTALVFGTVHKSSVDVFFQEAEKRNLRMIAGKVLMDRNAPDDLTDTPESGYADSKALIEKWHNKGRLHYAITPRFAPTSSSEQLRLAGKLRQEYPDVYLHTHLSENPKEIEWVAELFPDSKNYLDVYDSHGLLSNRSVFAHGIHLCEQECARLAETDSAIAFCPTSNLFLGSGLFPLSKMEQSGIKVGMGTDVGAGTSFSLLQTMSEAYKVMQLQGEKLHPLKSLYQATLGGAKALSLDNDIGNLEVGKEADFVVIDLHATQLMKFRMEHAESLEDKLFVLMTLGDDRAVFDTYSYGQSVYPVNNR</sequence>
<proteinExistence type="inferred from homology"/>
<dbReference type="InterPro" id="IPR032466">
    <property type="entry name" value="Metal_Hydrolase"/>
</dbReference>
<protein>
    <recommendedName>
        <fullName evidence="3 7">Guanine deaminase</fullName>
        <shortName evidence="8">Guanase</shortName>
        <ecNumber evidence="3 7">3.5.4.3</ecNumber>
    </recommendedName>
    <alternativeName>
        <fullName evidence="8">Guanine aminohydrolase</fullName>
    </alternativeName>
</protein>
<evidence type="ECO:0000256" key="1">
    <source>
        <dbReference type="ARBA" id="ARBA00004984"/>
    </source>
</evidence>
<dbReference type="InterPro" id="IPR051607">
    <property type="entry name" value="Metallo-dep_hydrolases"/>
</dbReference>
<dbReference type="RefSeq" id="WP_016959308.1">
    <property type="nucleotide sequence ID" value="NZ_AJWN02000067.1"/>
</dbReference>
<evidence type="ECO:0000256" key="8">
    <source>
        <dbReference type="RuleBase" id="RU366009"/>
    </source>
</evidence>
<organism evidence="10 11">
    <name type="scientific">Enterovibrio norvegicus FF-454</name>
    <dbReference type="NCBI Taxonomy" id="1185651"/>
    <lineage>
        <taxon>Bacteria</taxon>
        <taxon>Pseudomonadati</taxon>
        <taxon>Pseudomonadota</taxon>
        <taxon>Gammaproteobacteria</taxon>
        <taxon>Vibrionales</taxon>
        <taxon>Vibrionaceae</taxon>
        <taxon>Enterovibrio</taxon>
    </lineage>
</organism>
<dbReference type="SUPFAM" id="SSF51556">
    <property type="entry name" value="Metallo-dependent hydrolases"/>
    <property type="match status" value="1"/>
</dbReference>
<dbReference type="InterPro" id="IPR011059">
    <property type="entry name" value="Metal-dep_hydrolase_composite"/>
</dbReference>
<reference evidence="10 11" key="1">
    <citation type="journal article" date="2012" name="Science">
        <title>Ecological populations of bacteria act as socially cohesive units of antibiotic production and resistance.</title>
        <authorList>
            <person name="Cordero O.X."/>
            <person name="Wildschutte H."/>
            <person name="Kirkup B."/>
            <person name="Proehl S."/>
            <person name="Ngo L."/>
            <person name="Hussain F."/>
            <person name="Le Roux F."/>
            <person name="Mincer T."/>
            <person name="Polz M.F."/>
        </authorList>
    </citation>
    <scope>NUCLEOTIDE SEQUENCE [LARGE SCALE GENOMIC DNA]</scope>
    <source>
        <strain evidence="10 11">FF-454</strain>
    </source>
</reference>
<evidence type="ECO:0000256" key="7">
    <source>
        <dbReference type="NCBIfam" id="TIGR02967"/>
    </source>
</evidence>
<dbReference type="Gene3D" id="3.20.20.140">
    <property type="entry name" value="Metal-dependent hydrolases"/>
    <property type="match status" value="1"/>
</dbReference>
<evidence type="ECO:0000313" key="11">
    <source>
        <dbReference type="Proteomes" id="UP000095039"/>
    </source>
</evidence>
<evidence type="ECO:0000256" key="5">
    <source>
        <dbReference type="ARBA" id="ARBA00022801"/>
    </source>
</evidence>
<dbReference type="PANTHER" id="PTHR11271">
    <property type="entry name" value="GUANINE DEAMINASE"/>
    <property type="match status" value="1"/>
</dbReference>
<comment type="caution">
    <text evidence="10">The sequence shown here is derived from an EMBL/GenBank/DDBJ whole genome shotgun (WGS) entry which is preliminary data.</text>
</comment>
<dbReference type="CDD" id="cd01303">
    <property type="entry name" value="GDEase"/>
    <property type="match status" value="1"/>
</dbReference>
<evidence type="ECO:0000256" key="2">
    <source>
        <dbReference type="ARBA" id="ARBA00006745"/>
    </source>
</evidence>
<dbReference type="InterPro" id="IPR014311">
    <property type="entry name" value="Guanine_deaminase"/>
</dbReference>
<comment type="catalytic activity">
    <reaction evidence="8">
        <text>guanine + H2O + H(+) = xanthine + NH4(+)</text>
        <dbReference type="Rhea" id="RHEA:14665"/>
        <dbReference type="ChEBI" id="CHEBI:15377"/>
        <dbReference type="ChEBI" id="CHEBI:15378"/>
        <dbReference type="ChEBI" id="CHEBI:16235"/>
        <dbReference type="ChEBI" id="CHEBI:17712"/>
        <dbReference type="ChEBI" id="CHEBI:28938"/>
        <dbReference type="EC" id="3.5.4.3"/>
    </reaction>
</comment>
<dbReference type="GO" id="GO:0005829">
    <property type="term" value="C:cytosol"/>
    <property type="evidence" value="ECO:0007669"/>
    <property type="project" value="TreeGrafter"/>
</dbReference>
<dbReference type="Gene3D" id="2.30.40.10">
    <property type="entry name" value="Urease, subunit C, domain 1"/>
    <property type="match status" value="1"/>
</dbReference>
<keyword evidence="6 8" id="KW-0862">Zinc</keyword>
<evidence type="ECO:0000256" key="3">
    <source>
        <dbReference type="ARBA" id="ARBA00012781"/>
    </source>
</evidence>
<comment type="pathway">
    <text evidence="1 8">Purine metabolism; guanine degradation; xanthine from guanine: step 1/1.</text>
</comment>
<dbReference type="GO" id="GO:0008270">
    <property type="term" value="F:zinc ion binding"/>
    <property type="evidence" value="ECO:0007669"/>
    <property type="project" value="UniProtKB-UniRule"/>
</dbReference>
<comment type="similarity">
    <text evidence="2 8">Belongs to the metallo-dependent hydrolases superfamily. ATZ/TRZ family.</text>
</comment>
<dbReference type="InterPro" id="IPR006680">
    <property type="entry name" value="Amidohydro-rel"/>
</dbReference>
<dbReference type="EMBL" id="AJWN02000067">
    <property type="protein sequence ID" value="OEE60234.1"/>
    <property type="molecule type" value="Genomic_DNA"/>
</dbReference>
<comment type="cofactor">
    <cofactor evidence="8">
        <name>Zn(2+)</name>
        <dbReference type="ChEBI" id="CHEBI:29105"/>
    </cofactor>
    <text evidence="8">Binds 1 zinc ion per subunit.</text>
</comment>
<keyword evidence="5 8" id="KW-0378">Hydrolase</keyword>
<name>A0A1E5C405_9GAMM</name>
<dbReference type="GO" id="GO:0008892">
    <property type="term" value="F:guanine deaminase activity"/>
    <property type="evidence" value="ECO:0007669"/>
    <property type="project" value="UniProtKB-UniRule"/>
</dbReference>
<dbReference type="FunFam" id="3.20.20.140:FF:000022">
    <property type="entry name" value="Guanine deaminase"/>
    <property type="match status" value="1"/>
</dbReference>
<keyword evidence="4 8" id="KW-0479">Metal-binding</keyword>
<dbReference type="Pfam" id="PF01979">
    <property type="entry name" value="Amidohydro_1"/>
    <property type="match status" value="1"/>
</dbReference>
<evidence type="ECO:0000259" key="9">
    <source>
        <dbReference type="Pfam" id="PF01979"/>
    </source>
</evidence>
<dbReference type="SUPFAM" id="SSF51338">
    <property type="entry name" value="Composite domain of metallo-dependent hydrolases"/>
    <property type="match status" value="1"/>
</dbReference>
<keyword evidence="11" id="KW-1185">Reference proteome</keyword>
<evidence type="ECO:0000256" key="4">
    <source>
        <dbReference type="ARBA" id="ARBA00022723"/>
    </source>
</evidence>
<dbReference type="EC" id="3.5.4.3" evidence="3 7"/>
<dbReference type="GO" id="GO:0006147">
    <property type="term" value="P:guanine catabolic process"/>
    <property type="evidence" value="ECO:0007669"/>
    <property type="project" value="UniProtKB-UniRule"/>
</dbReference>
<dbReference type="PANTHER" id="PTHR11271:SF6">
    <property type="entry name" value="GUANINE DEAMINASE"/>
    <property type="match status" value="1"/>
</dbReference>
<dbReference type="UniPathway" id="UPA00603">
    <property type="reaction ID" value="UER00660"/>
</dbReference>
<accession>A0A1E5C405</accession>
<dbReference type="NCBIfam" id="TIGR02967">
    <property type="entry name" value="guan_deamin"/>
    <property type="match status" value="1"/>
</dbReference>
<dbReference type="AlphaFoldDB" id="A0A1E5C405"/>
<dbReference type="NCBIfam" id="NF006679">
    <property type="entry name" value="PRK09228.1"/>
    <property type="match status" value="1"/>
</dbReference>
<feature type="domain" description="Amidohydrolase-related" evidence="9">
    <location>
        <begin position="74"/>
        <end position="413"/>
    </location>
</feature>
<dbReference type="Proteomes" id="UP000095039">
    <property type="component" value="Unassembled WGS sequence"/>
</dbReference>
<evidence type="ECO:0000256" key="6">
    <source>
        <dbReference type="ARBA" id="ARBA00022833"/>
    </source>
</evidence>
<evidence type="ECO:0000313" key="10">
    <source>
        <dbReference type="EMBL" id="OEE60234.1"/>
    </source>
</evidence>
<comment type="function">
    <text evidence="8">Catalyzes the hydrolytic deamination of guanine, producing xanthine and ammonia.</text>
</comment>
<gene>
    <name evidence="10" type="ORF">A1OK_11900</name>
</gene>